<organism evidence="1 2">
    <name type="scientific">Achlya hypogyna</name>
    <name type="common">Oomycete</name>
    <name type="synonym">Protoachlya hypogyna</name>
    <dbReference type="NCBI Taxonomy" id="1202772"/>
    <lineage>
        <taxon>Eukaryota</taxon>
        <taxon>Sar</taxon>
        <taxon>Stramenopiles</taxon>
        <taxon>Oomycota</taxon>
        <taxon>Saprolegniomycetes</taxon>
        <taxon>Saprolegniales</taxon>
        <taxon>Achlyaceae</taxon>
        <taxon>Achlya</taxon>
    </lineage>
</organism>
<evidence type="ECO:0000313" key="2">
    <source>
        <dbReference type="Proteomes" id="UP000243579"/>
    </source>
</evidence>
<keyword evidence="2" id="KW-1185">Reference proteome</keyword>
<accession>A0A1V9ZFF1</accession>
<dbReference type="SMART" id="SM00248">
    <property type="entry name" value="ANK"/>
    <property type="match status" value="3"/>
</dbReference>
<dbReference type="Pfam" id="PF13637">
    <property type="entry name" value="Ank_4"/>
    <property type="match status" value="1"/>
</dbReference>
<dbReference type="OrthoDB" id="684045at2759"/>
<dbReference type="Proteomes" id="UP000243579">
    <property type="component" value="Unassembled WGS sequence"/>
</dbReference>
<dbReference type="SUPFAM" id="SSF48403">
    <property type="entry name" value="Ankyrin repeat"/>
    <property type="match status" value="1"/>
</dbReference>
<dbReference type="AlphaFoldDB" id="A0A1V9ZFF1"/>
<dbReference type="InterPro" id="IPR036770">
    <property type="entry name" value="Ankyrin_rpt-contain_sf"/>
</dbReference>
<dbReference type="Gene3D" id="1.25.40.20">
    <property type="entry name" value="Ankyrin repeat-containing domain"/>
    <property type="match status" value="1"/>
</dbReference>
<dbReference type="EMBL" id="JNBR01000133">
    <property type="protein sequence ID" value="OQR96677.1"/>
    <property type="molecule type" value="Genomic_DNA"/>
</dbReference>
<gene>
    <name evidence="1" type="ORF">ACHHYP_13806</name>
</gene>
<evidence type="ECO:0008006" key="3">
    <source>
        <dbReference type="Google" id="ProtNLM"/>
    </source>
</evidence>
<dbReference type="InterPro" id="IPR002110">
    <property type="entry name" value="Ankyrin_rpt"/>
</dbReference>
<name>A0A1V9ZFF1_ACHHY</name>
<reference evidence="1 2" key="1">
    <citation type="journal article" date="2014" name="Genome Biol. Evol.">
        <title>The secreted proteins of Achlya hypogyna and Thraustotheca clavata identify the ancestral oomycete secretome and reveal gene acquisitions by horizontal gene transfer.</title>
        <authorList>
            <person name="Misner I."/>
            <person name="Blouin N."/>
            <person name="Leonard G."/>
            <person name="Richards T.A."/>
            <person name="Lane C.E."/>
        </authorList>
    </citation>
    <scope>NUCLEOTIDE SEQUENCE [LARGE SCALE GENOMIC DNA]</scope>
    <source>
        <strain evidence="1 2">ATCC 48635</strain>
    </source>
</reference>
<comment type="caution">
    <text evidence="1">The sequence shown here is derived from an EMBL/GenBank/DDBJ whole genome shotgun (WGS) entry which is preliminary data.</text>
</comment>
<sequence>MDNYENTVWFAAKMGRLEVLRRLVEEDGHAFDAQDDQLKTPFYYACTFNQPEILAYLRQLYITRNVVMPEEQRAWCIVSCLNEDVRLFLEDKITIEEVIATRAKKAHDETLSPVEAAAEGNMTRIRYFVKFEPEAALAPDAATNETPLQAACRAGRAPVVATLLALAKKELTPDAYAAQVANCSVTSDVVGQVLRGELSMKEIMLLEKAATTP</sequence>
<evidence type="ECO:0000313" key="1">
    <source>
        <dbReference type="EMBL" id="OQR96677.1"/>
    </source>
</evidence>
<proteinExistence type="predicted"/>
<protein>
    <recommendedName>
        <fullName evidence="3">Ankyrin repeat protein</fullName>
    </recommendedName>
</protein>